<dbReference type="Proteomes" id="UP000806378">
    <property type="component" value="Unassembled WGS sequence"/>
</dbReference>
<dbReference type="Gramene" id="rna-gnl|WGS:JABURB|Cocit.L5494.1">
    <property type="protein sequence ID" value="cds-KAF7850453.1"/>
    <property type="gene ID" value="gene-BT93_L5494"/>
</dbReference>
<comment type="caution">
    <text evidence="2">The sequence shown here is derived from an EMBL/GenBank/DDBJ whole genome shotgun (WGS) entry which is preliminary data.</text>
</comment>
<organism evidence="2 3">
    <name type="scientific">Corymbia citriodora subsp. variegata</name>
    <dbReference type="NCBI Taxonomy" id="360336"/>
    <lineage>
        <taxon>Eukaryota</taxon>
        <taxon>Viridiplantae</taxon>
        <taxon>Streptophyta</taxon>
        <taxon>Embryophyta</taxon>
        <taxon>Tracheophyta</taxon>
        <taxon>Spermatophyta</taxon>
        <taxon>Magnoliopsida</taxon>
        <taxon>eudicotyledons</taxon>
        <taxon>Gunneridae</taxon>
        <taxon>Pentapetalae</taxon>
        <taxon>rosids</taxon>
        <taxon>malvids</taxon>
        <taxon>Myrtales</taxon>
        <taxon>Myrtaceae</taxon>
        <taxon>Myrtoideae</taxon>
        <taxon>Eucalypteae</taxon>
        <taxon>Corymbia</taxon>
    </lineage>
</organism>
<gene>
    <name evidence="2" type="ORF">BT93_L5494</name>
</gene>
<sequence length="134" mass="14411">MQSSELRKLSGVDRGPTSNTSANSCSNSSSRAPYGSGCPRRHKQLPLGCAVLLSCHLCRFRTPHYAVHDPQSSLLCRVMLRCSPPLLMPHAVKEPVAILVQLCSVQILKEKILKLDVLSKFGSNAIGSGSQSAP</sequence>
<evidence type="ECO:0000256" key="1">
    <source>
        <dbReference type="SAM" id="MobiDB-lite"/>
    </source>
</evidence>
<protein>
    <submittedName>
        <fullName evidence="2">Uncharacterized protein</fullName>
    </submittedName>
</protein>
<feature type="compositionally biased region" description="Low complexity" evidence="1">
    <location>
        <begin position="18"/>
        <end position="30"/>
    </location>
</feature>
<proteinExistence type="predicted"/>
<feature type="region of interest" description="Disordered" evidence="1">
    <location>
        <begin position="1"/>
        <end position="36"/>
    </location>
</feature>
<keyword evidence="3" id="KW-1185">Reference proteome</keyword>
<dbReference type="EMBL" id="MU089611">
    <property type="protein sequence ID" value="KAF7850453.1"/>
    <property type="molecule type" value="Genomic_DNA"/>
</dbReference>
<evidence type="ECO:0000313" key="3">
    <source>
        <dbReference type="Proteomes" id="UP000806378"/>
    </source>
</evidence>
<evidence type="ECO:0000313" key="2">
    <source>
        <dbReference type="EMBL" id="KAF7850453.1"/>
    </source>
</evidence>
<accession>A0A8T0CS77</accession>
<dbReference type="AlphaFoldDB" id="A0A8T0CS77"/>
<reference evidence="2" key="1">
    <citation type="submission" date="2020-05" db="EMBL/GenBank/DDBJ databases">
        <title>WGS assembly of Corymbia citriodora subspecies variegata.</title>
        <authorList>
            <person name="Barry K."/>
            <person name="Hundley H."/>
            <person name="Shu S."/>
            <person name="Jenkins J."/>
            <person name="Grimwood J."/>
            <person name="Baten A."/>
        </authorList>
    </citation>
    <scope>NUCLEOTIDE SEQUENCE</scope>
    <source>
        <strain evidence="2">CV2-018</strain>
    </source>
</reference>
<name>A0A8T0CS77_CORYI</name>
<feature type="compositionally biased region" description="Basic and acidic residues" evidence="1">
    <location>
        <begin position="1"/>
        <end position="11"/>
    </location>
</feature>